<comment type="similarity">
    <text evidence="2">Belongs to the G-protein coupled receptor 3 family.</text>
</comment>
<dbReference type="PRINTS" id="PR00248">
    <property type="entry name" value="GPCRMGR"/>
</dbReference>
<dbReference type="Proteomes" id="UP000001075">
    <property type="component" value="Unassembled WGS sequence"/>
</dbReference>
<evidence type="ECO:0000256" key="4">
    <source>
        <dbReference type="ARBA" id="ARBA00022692"/>
    </source>
</evidence>
<dbReference type="InterPro" id="IPR011500">
    <property type="entry name" value="GPCR_3_9-Cys_dom"/>
</dbReference>
<dbReference type="InterPro" id="IPR004073">
    <property type="entry name" value="GPCR_3_vmron_rcpt_2"/>
</dbReference>
<dbReference type="Gene3D" id="3.40.50.2300">
    <property type="match status" value="2"/>
</dbReference>
<reference evidence="15" key="1">
    <citation type="journal article" date="2011" name="Nat. Biotechnol.">
        <title>The genomic sequence of the Chinese hamster ovary (CHO)-K1 cell line.</title>
        <authorList>
            <person name="Xu X."/>
            <person name="Nagarajan H."/>
            <person name="Lewis N.E."/>
            <person name="Pan S."/>
            <person name="Cai Z."/>
            <person name="Liu X."/>
            <person name="Chen W."/>
            <person name="Xie M."/>
            <person name="Wang W."/>
            <person name="Hammond S."/>
            <person name="Andersen M.R."/>
            <person name="Neff N."/>
            <person name="Passarelli B."/>
            <person name="Koh W."/>
            <person name="Fan H.C."/>
            <person name="Wang J."/>
            <person name="Gui Y."/>
            <person name="Lee K.H."/>
            <person name="Betenbaugh M.J."/>
            <person name="Quake S.R."/>
            <person name="Famili I."/>
            <person name="Palsson B.O."/>
            <person name="Wang J."/>
        </authorList>
    </citation>
    <scope>NUCLEOTIDE SEQUENCE [LARGE SCALE GENOMIC DNA]</scope>
    <source>
        <strain evidence="15">CHO K1 cell line</strain>
    </source>
</reference>
<keyword evidence="11" id="KW-0807">Transducer</keyword>
<dbReference type="AlphaFoldDB" id="G3IKT4"/>
<evidence type="ECO:0000256" key="10">
    <source>
        <dbReference type="ARBA" id="ARBA00023180"/>
    </source>
</evidence>
<feature type="transmembrane region" description="Helical" evidence="12">
    <location>
        <begin position="483"/>
        <end position="509"/>
    </location>
</feature>
<name>G3IKT4_CRIGR</name>
<feature type="transmembrane region" description="Helical" evidence="12">
    <location>
        <begin position="642"/>
        <end position="665"/>
    </location>
</feature>
<dbReference type="PROSITE" id="PS50259">
    <property type="entry name" value="G_PROTEIN_RECEP_F3_4"/>
    <property type="match status" value="1"/>
</dbReference>
<evidence type="ECO:0000256" key="12">
    <source>
        <dbReference type="SAM" id="Phobius"/>
    </source>
</evidence>
<dbReference type="Gene3D" id="2.10.50.30">
    <property type="entry name" value="GPCR, family 3, nine cysteines domain"/>
    <property type="match status" value="1"/>
</dbReference>
<organism evidence="14 15">
    <name type="scientific">Cricetulus griseus</name>
    <name type="common">Chinese hamster</name>
    <name type="synonym">Cricetulus barabensis griseus</name>
    <dbReference type="NCBI Taxonomy" id="10029"/>
    <lineage>
        <taxon>Eukaryota</taxon>
        <taxon>Metazoa</taxon>
        <taxon>Chordata</taxon>
        <taxon>Craniata</taxon>
        <taxon>Vertebrata</taxon>
        <taxon>Euteleostomi</taxon>
        <taxon>Mammalia</taxon>
        <taxon>Eutheria</taxon>
        <taxon>Euarchontoglires</taxon>
        <taxon>Glires</taxon>
        <taxon>Rodentia</taxon>
        <taxon>Myomorpha</taxon>
        <taxon>Muroidea</taxon>
        <taxon>Cricetidae</taxon>
        <taxon>Cricetinae</taxon>
        <taxon>Cricetulus</taxon>
    </lineage>
</organism>
<dbReference type="Pfam" id="PF07562">
    <property type="entry name" value="NCD3G"/>
    <property type="match status" value="1"/>
</dbReference>
<keyword evidence="4 12" id="KW-0812">Transmembrane</keyword>
<dbReference type="Pfam" id="PF00003">
    <property type="entry name" value="7tm_3"/>
    <property type="match status" value="1"/>
</dbReference>
<keyword evidence="10" id="KW-0325">Glycoprotein</keyword>
<dbReference type="FunFam" id="3.40.50.2300:FF:000024">
    <property type="entry name" value="Vomeronasal 2, receptor 73"/>
    <property type="match status" value="1"/>
</dbReference>
<dbReference type="CDD" id="cd15283">
    <property type="entry name" value="7tmC_V2R_pheromone"/>
    <property type="match status" value="1"/>
</dbReference>
<dbReference type="PRINTS" id="PR01535">
    <property type="entry name" value="VOMERONASL2R"/>
</dbReference>
<dbReference type="InterPro" id="IPR000068">
    <property type="entry name" value="GPCR_3_Ca_sens_rcpt-rel"/>
</dbReference>
<feature type="transmembrane region" description="Helical" evidence="12">
    <location>
        <begin position="677"/>
        <end position="697"/>
    </location>
</feature>
<dbReference type="GO" id="GO:0004930">
    <property type="term" value="F:G protein-coupled receptor activity"/>
    <property type="evidence" value="ECO:0007669"/>
    <property type="project" value="UniProtKB-KW"/>
</dbReference>
<evidence type="ECO:0000313" key="14">
    <source>
        <dbReference type="EMBL" id="EGW14001.1"/>
    </source>
</evidence>
<dbReference type="InParanoid" id="G3IKT4"/>
<evidence type="ECO:0000259" key="13">
    <source>
        <dbReference type="PROSITE" id="PS50259"/>
    </source>
</evidence>
<sequence length="751" mass="85431">MKQSEGKDGDLKKGCIFFPTILEWPVDKEYFKKILNIQTPTENYKFALSLAFTMDEVNRNPDLLPNKSLVFEWNEDNCKSVYEWYSAIQLWRYYPNFVPNYICEEDTMCILVLTGPNWETSVTIGSYLELWKFQQVIQLTYGHFHPILSDHEKFPYLYQMAPKHTSLSLAMASVIVHFSWNWVGLVISDDDQGTQFLSYLRRELEKNTVCFAFVNMIPINMQLYISKAELYYNQIKESSTNVVIIYGDSYSTLAVSFQFLASRGLQRIWVITSQWDTTTSKRDFMLDSSHLTLAFAHHHGEISGFKNFVQTMNPIKYTEEYLARLEWMNFNCDASISNCKTLMNDSLNNSMERLVVRTFDMSFSDGIYDIYNAVYALAHTIHAMFLQQVENPTMVNGKGHDSWCLKMPPPSVCSADCGPGFRKFWQEGMAVCCFKCSPCPENEISNETNMDQCVKCPDDQYANIEQNQCMQKAVIFLSYEDTLGITLALVALCFSAFTALVLGVFVKYHDTPIMKANNRKLSYILLISLFFCFLCSFLFIGQPNSATCMLQQITFGVVFTVAVSTVLAKTVTVLLAFKITAPGTRMRNFLVSGAPNYIIAISTLIQVTICSVWLVTSPPSVNIDVHSEHGHIIIVCIKGSVTAFYCVLGYLACLAQMSFTVAFLSRNLPNTFNEAKFLTFSMLLFCSVWITFLPVYHSSKGKVMVAVEIFSILASSAGILGCIFVPKCFIILFRPARKISSKYQGKFTFQN</sequence>
<dbReference type="PANTHER" id="PTHR24061:SF545">
    <property type="entry name" value="VOMERONASAL 2, RECEPTOR 118-RELATED"/>
    <property type="match status" value="1"/>
</dbReference>
<dbReference type="InterPro" id="IPR000337">
    <property type="entry name" value="GPCR_3"/>
</dbReference>
<evidence type="ECO:0000256" key="2">
    <source>
        <dbReference type="ARBA" id="ARBA00007242"/>
    </source>
</evidence>
<dbReference type="InterPro" id="IPR001828">
    <property type="entry name" value="ANF_lig-bd_rcpt"/>
</dbReference>
<feature type="transmembrane region" description="Helical" evidence="12">
    <location>
        <begin position="553"/>
        <end position="577"/>
    </location>
</feature>
<keyword evidence="5" id="KW-0732">Signal</keyword>
<keyword evidence="9 14" id="KW-0675">Receptor</keyword>
<evidence type="ECO:0000256" key="6">
    <source>
        <dbReference type="ARBA" id="ARBA00022989"/>
    </source>
</evidence>
<evidence type="ECO:0000256" key="11">
    <source>
        <dbReference type="ARBA" id="ARBA00023224"/>
    </source>
</evidence>
<dbReference type="InterPro" id="IPR038550">
    <property type="entry name" value="GPCR_3_9-Cys_sf"/>
</dbReference>
<protein>
    <submittedName>
        <fullName evidence="14">Vomeronasal type-2 receptor 26</fullName>
    </submittedName>
</protein>
<evidence type="ECO:0000256" key="9">
    <source>
        <dbReference type="ARBA" id="ARBA00023170"/>
    </source>
</evidence>
<comment type="subcellular location">
    <subcellularLocation>
        <location evidence="1">Cell membrane</location>
        <topology evidence="1">Multi-pass membrane protein</topology>
    </subcellularLocation>
</comment>
<dbReference type="FunFam" id="2.10.50.30:FF:000002">
    <property type="entry name" value="Vomeronasal 2 receptor, h1"/>
    <property type="match status" value="1"/>
</dbReference>
<dbReference type="STRING" id="10029.G3IKT4"/>
<dbReference type="InterPro" id="IPR017978">
    <property type="entry name" value="GPCR_3_C"/>
</dbReference>
<feature type="transmembrane region" description="Helical" evidence="12">
    <location>
        <begin position="589"/>
        <end position="615"/>
    </location>
</feature>
<evidence type="ECO:0000256" key="5">
    <source>
        <dbReference type="ARBA" id="ARBA00022729"/>
    </source>
</evidence>
<keyword evidence="8 12" id="KW-0472">Membrane</keyword>
<dbReference type="OMA" id="IEAWQVR"/>
<gene>
    <name evidence="14" type="ORF">I79_024487</name>
</gene>
<accession>G3IKT4</accession>
<keyword evidence="7" id="KW-0297">G-protein coupled receptor</keyword>
<evidence type="ECO:0000256" key="8">
    <source>
        <dbReference type="ARBA" id="ARBA00023136"/>
    </source>
</evidence>
<keyword evidence="3" id="KW-1003">Cell membrane</keyword>
<keyword evidence="6 12" id="KW-1133">Transmembrane helix</keyword>
<dbReference type="EMBL" id="JH003754">
    <property type="protein sequence ID" value="EGW14001.1"/>
    <property type="molecule type" value="Genomic_DNA"/>
</dbReference>
<dbReference type="PANTHER" id="PTHR24061">
    <property type="entry name" value="CALCIUM-SENSING RECEPTOR-RELATED"/>
    <property type="match status" value="1"/>
</dbReference>
<feature type="transmembrane region" description="Helical" evidence="12">
    <location>
        <begin position="521"/>
        <end position="541"/>
    </location>
</feature>
<dbReference type="GO" id="GO:0005886">
    <property type="term" value="C:plasma membrane"/>
    <property type="evidence" value="ECO:0007669"/>
    <property type="project" value="UniProtKB-SubCell"/>
</dbReference>
<dbReference type="eggNOG" id="KOG1056">
    <property type="taxonomic scope" value="Eukaryota"/>
</dbReference>
<proteinExistence type="inferred from homology"/>
<dbReference type="SUPFAM" id="SSF53822">
    <property type="entry name" value="Periplasmic binding protein-like I"/>
    <property type="match status" value="1"/>
</dbReference>
<evidence type="ECO:0000256" key="7">
    <source>
        <dbReference type="ARBA" id="ARBA00023040"/>
    </source>
</evidence>
<evidence type="ECO:0000313" key="15">
    <source>
        <dbReference type="Proteomes" id="UP000001075"/>
    </source>
</evidence>
<feature type="transmembrane region" description="Helical" evidence="12">
    <location>
        <begin position="709"/>
        <end position="733"/>
    </location>
</feature>
<evidence type="ECO:0000256" key="3">
    <source>
        <dbReference type="ARBA" id="ARBA00022475"/>
    </source>
</evidence>
<dbReference type="InterPro" id="IPR028082">
    <property type="entry name" value="Peripla_BP_I"/>
</dbReference>
<evidence type="ECO:0000256" key="1">
    <source>
        <dbReference type="ARBA" id="ARBA00004651"/>
    </source>
</evidence>
<feature type="domain" description="G-protein coupled receptors family 3 profile" evidence="13">
    <location>
        <begin position="483"/>
        <end position="747"/>
    </location>
</feature>
<dbReference type="Pfam" id="PF01094">
    <property type="entry name" value="ANF_receptor"/>
    <property type="match status" value="1"/>
</dbReference>